<proteinExistence type="predicted"/>
<protein>
    <submittedName>
        <fullName evidence="3">DUF4132 domain-containing protein</fullName>
    </submittedName>
</protein>
<feature type="domain" description="DUF4132" evidence="2">
    <location>
        <begin position="467"/>
        <end position="649"/>
    </location>
</feature>
<keyword evidence="4" id="KW-1185">Reference proteome</keyword>
<comment type="caution">
    <text evidence="3">The sequence shown here is derived from an EMBL/GenBank/DDBJ whole genome shotgun (WGS) entry which is preliminary data.</text>
</comment>
<dbReference type="InterPro" id="IPR025406">
    <property type="entry name" value="DUF4132"/>
</dbReference>
<gene>
    <name evidence="3" type="ORF">E9998_04745</name>
</gene>
<dbReference type="AlphaFoldDB" id="A0A4S8PJ40"/>
<evidence type="ECO:0000313" key="3">
    <source>
        <dbReference type="EMBL" id="THV30698.1"/>
    </source>
</evidence>
<feature type="region of interest" description="Disordered" evidence="1">
    <location>
        <begin position="461"/>
        <end position="484"/>
    </location>
</feature>
<dbReference type="Pfam" id="PF13569">
    <property type="entry name" value="DUF4132"/>
    <property type="match status" value="1"/>
</dbReference>
<name>A0A4S8PJ40_9ACTN</name>
<reference evidence="3 4" key="1">
    <citation type="journal article" date="2018" name="Int. J. Syst. Evol. Microbiol.">
        <title>Glycomyces paridis sp. nov., isolated from the medicinal plant Paris polyphylla.</title>
        <authorList>
            <person name="Fang X.M."/>
            <person name="Bai J.L."/>
            <person name="Su J."/>
            <person name="Zhao L.L."/>
            <person name="Liu H.Y."/>
            <person name="Ma B.P."/>
            <person name="Zhang Y.Q."/>
            <person name="Yu L.Y."/>
        </authorList>
    </citation>
    <scope>NUCLEOTIDE SEQUENCE [LARGE SCALE GENOMIC DNA]</scope>
    <source>
        <strain evidence="3 4">CPCC 204357</strain>
    </source>
</reference>
<evidence type="ECO:0000313" key="4">
    <source>
        <dbReference type="Proteomes" id="UP000305792"/>
    </source>
</evidence>
<accession>A0A4S8PJ40</accession>
<evidence type="ECO:0000259" key="2">
    <source>
        <dbReference type="Pfam" id="PF13569"/>
    </source>
</evidence>
<dbReference type="Proteomes" id="UP000305792">
    <property type="component" value="Unassembled WGS sequence"/>
</dbReference>
<organism evidence="3 4">
    <name type="scientific">Glycomyces paridis</name>
    <dbReference type="NCBI Taxonomy" id="2126555"/>
    <lineage>
        <taxon>Bacteria</taxon>
        <taxon>Bacillati</taxon>
        <taxon>Actinomycetota</taxon>
        <taxon>Actinomycetes</taxon>
        <taxon>Glycomycetales</taxon>
        <taxon>Glycomycetaceae</taxon>
        <taxon>Glycomyces</taxon>
    </lineage>
</organism>
<dbReference type="OrthoDB" id="4554725at2"/>
<dbReference type="EMBL" id="STGX01000003">
    <property type="protein sequence ID" value="THV30698.1"/>
    <property type="molecule type" value="Genomic_DNA"/>
</dbReference>
<sequence>MKDQTEPLPEAPVELLPRLLVAPPWVGERVPREVVCLDVAVDAKTRVVWAPGERERFAAESARFDPGGTPAAWAVQVAAVQRWDGRAVAEAVAYAPEELAAPLFEEWDGGAVDRDAARMRARLQAVLVRFGDAGGAKITGSLRRDLRFGDLLLPIVSQEAARLAAHWFTNLKAVRGHGAAWLDRNGVDAVAYLVPDALGRNKSTRIPAERAILRITAAHGRDAVLAAVAESAVTESGGEAARAIGLLLDADPDMIEPDRIPRPGPWLDLAALPQVRLRGSEVALPAGAVGHLVTVLAIRGPEAPVAIEAVAEAFDRSSLRDFGWALFEQWLKGGSPKSDEWTLTGLGEFGDDATVAALAPLIRVWPGQSRHHRAVTGLGVLARIGTENALRALQDIAEKVKFRALKAEAGHHVKRIAYRLGLDADQLADRLLPDFGLAGPLVLDYGPRRFHVVLDAQLKPEVRDEDGKPRKSLPRPGAKDDPDLAPAAYQRFAALKKELRTVAADALRRFEGAMVGGRVWTREEFGRSVLGHPLLRVLGARLVWIAETPEGAVAFRIAEDGTLSDVDESVVELGEGDVVGLAHPVRLSARQREDWARVLADYELLQPFPQIQRPVFAFTEEESDTGRIARYEGLTVEAGHLLGLTSRGWVRGVPLDNGAQRDLKYAFPKGGSLVVELDPGLPIGAGGAGPPQTLRSVRLAERSGETGGRGFDIDPVAASEALASLDRLVGLR</sequence>
<evidence type="ECO:0000256" key="1">
    <source>
        <dbReference type="SAM" id="MobiDB-lite"/>
    </source>
</evidence>
<dbReference type="RefSeq" id="WP_136528562.1">
    <property type="nucleotide sequence ID" value="NZ_STGX01000003.1"/>
</dbReference>